<dbReference type="GO" id="GO:0032580">
    <property type="term" value="C:Golgi cisterna membrane"/>
    <property type="evidence" value="ECO:0007669"/>
    <property type="project" value="UniProtKB-SubCell"/>
</dbReference>
<proteinExistence type="inferred from homology"/>
<evidence type="ECO:0000313" key="10">
    <source>
        <dbReference type="EMBL" id="KAK1801320.1"/>
    </source>
</evidence>
<comment type="similarity">
    <text evidence="2 9">Belongs to the chondroitin N-acetylgalactosaminyltransferase family.</text>
</comment>
<comment type="subcellular location">
    <subcellularLocation>
        <location evidence="1 9">Golgi apparatus</location>
        <location evidence="1 9">Golgi stack membrane</location>
        <topology evidence="1 9">Single-pass type II membrane protein</topology>
    </subcellularLocation>
</comment>
<protein>
    <recommendedName>
        <fullName evidence="9">Hexosyltransferase</fullName>
        <ecNumber evidence="9">2.4.1.-</ecNumber>
    </recommendedName>
</protein>
<evidence type="ECO:0000256" key="4">
    <source>
        <dbReference type="ARBA" id="ARBA00022692"/>
    </source>
</evidence>
<reference evidence="10" key="1">
    <citation type="submission" date="2023-03" db="EMBL/GenBank/DDBJ databases">
        <title>Electrophorus voltai genome.</title>
        <authorList>
            <person name="Bian C."/>
        </authorList>
    </citation>
    <scope>NUCLEOTIDE SEQUENCE</scope>
    <source>
        <strain evidence="10">CB-2022</strain>
        <tissue evidence="10">Muscle</tissue>
    </source>
</reference>
<accession>A0AAD8ZPS8</accession>
<sequence length="482" mass="57098">MLKRWFLAMVARKRLMLLVTFCFVSLLYFLTCTQHRNQNHQTLFNGPEDGMKYQALLEEHDELYHHYTTSLAKQIFQLKKALRERRRQLQQSLEQTTPLEMEELGRKSNLELEMFLQRQLYRAEIHLGTNLPNEYAVVPFESFTLQRVYQLETGLTQHPVQRALRQDLGGVLETALHILNGPRDRDDPQYRRIYSPQDFLEGLFRTERDKGTLYNLAFRDNTSLDFRRLVFFRPFAPLMKVKEEVIDTSKILINIIVPLAKEVDIFRQFMHNFRWAFTENLIPNLEIYNEQEENLHLTVVFFGTEKLGEVRRIIDSTARTMRHKNFTLIHLNEQFSRGRGLNVGARAWKKCNVLLFFCDVDVHFTTEFLYSCRMNAKPGKRVFYPIPFNQSIPDVIHGGRIKPPIENQLVINKSTGFWQDSGFGMTCQYRSDFINIGGFDLSIKTQGREDLHLYRKYLHSNLMVVRAPSRALLYKWHKKLYR</sequence>
<evidence type="ECO:0000256" key="9">
    <source>
        <dbReference type="RuleBase" id="RU364016"/>
    </source>
</evidence>
<name>A0AAD8ZPS8_9TELE</name>
<keyword evidence="11" id="KW-1185">Reference proteome</keyword>
<keyword evidence="7 9" id="KW-0333">Golgi apparatus</keyword>
<gene>
    <name evidence="10" type="ORF">P4O66_023003</name>
</gene>
<evidence type="ECO:0000256" key="3">
    <source>
        <dbReference type="ARBA" id="ARBA00022679"/>
    </source>
</evidence>
<dbReference type="PANTHER" id="PTHR12369">
    <property type="entry name" value="CHONDROITIN SYNTHASE"/>
    <property type="match status" value="1"/>
</dbReference>
<dbReference type="InterPro" id="IPR051227">
    <property type="entry name" value="CS_glycosyltransferase"/>
</dbReference>
<evidence type="ECO:0000256" key="7">
    <source>
        <dbReference type="ARBA" id="ARBA00023034"/>
    </source>
</evidence>
<keyword evidence="8" id="KW-0472">Membrane</keyword>
<dbReference type="Gene3D" id="3.90.550.10">
    <property type="entry name" value="Spore Coat Polysaccharide Biosynthesis Protein SpsA, Chain A"/>
    <property type="match status" value="1"/>
</dbReference>
<dbReference type="PANTHER" id="PTHR12369:SF19">
    <property type="entry name" value="CHONDROITIN SULFATE N-ACETYLGALACTOSAMINYLTRANSFERASE 1"/>
    <property type="match status" value="1"/>
</dbReference>
<evidence type="ECO:0000256" key="8">
    <source>
        <dbReference type="ARBA" id="ARBA00023136"/>
    </source>
</evidence>
<dbReference type="EMBL" id="JAROKS010000009">
    <property type="protein sequence ID" value="KAK1801320.1"/>
    <property type="molecule type" value="Genomic_DNA"/>
</dbReference>
<organism evidence="10 11">
    <name type="scientific">Electrophorus voltai</name>
    <dbReference type="NCBI Taxonomy" id="2609070"/>
    <lineage>
        <taxon>Eukaryota</taxon>
        <taxon>Metazoa</taxon>
        <taxon>Chordata</taxon>
        <taxon>Craniata</taxon>
        <taxon>Vertebrata</taxon>
        <taxon>Euteleostomi</taxon>
        <taxon>Actinopterygii</taxon>
        <taxon>Neopterygii</taxon>
        <taxon>Teleostei</taxon>
        <taxon>Ostariophysi</taxon>
        <taxon>Gymnotiformes</taxon>
        <taxon>Gymnotoidei</taxon>
        <taxon>Gymnotidae</taxon>
        <taxon>Electrophorus</taxon>
    </lineage>
</organism>
<evidence type="ECO:0000313" key="11">
    <source>
        <dbReference type="Proteomes" id="UP001239994"/>
    </source>
</evidence>
<dbReference type="AlphaFoldDB" id="A0AAD8ZPS8"/>
<evidence type="ECO:0000256" key="2">
    <source>
        <dbReference type="ARBA" id="ARBA00009239"/>
    </source>
</evidence>
<keyword evidence="6" id="KW-1133">Transmembrane helix</keyword>
<evidence type="ECO:0000256" key="1">
    <source>
        <dbReference type="ARBA" id="ARBA00004447"/>
    </source>
</evidence>
<dbReference type="InterPro" id="IPR029044">
    <property type="entry name" value="Nucleotide-diphossugar_trans"/>
</dbReference>
<evidence type="ECO:0000256" key="6">
    <source>
        <dbReference type="ARBA" id="ARBA00022989"/>
    </source>
</evidence>
<dbReference type="EC" id="2.4.1.-" evidence="9"/>
<comment type="caution">
    <text evidence="10">The sequence shown here is derived from an EMBL/GenBank/DDBJ whole genome shotgun (WGS) entry which is preliminary data.</text>
</comment>
<dbReference type="InterPro" id="IPR008428">
    <property type="entry name" value="Chond_GalNAc"/>
</dbReference>
<dbReference type="GO" id="GO:0047238">
    <property type="term" value="F:glucuronosyl-N-acetylgalactosaminyl-proteoglycan 4-beta-N-acetylgalactosaminyltransferase activity"/>
    <property type="evidence" value="ECO:0007669"/>
    <property type="project" value="TreeGrafter"/>
</dbReference>
<evidence type="ECO:0000256" key="5">
    <source>
        <dbReference type="ARBA" id="ARBA00022968"/>
    </source>
</evidence>
<dbReference type="Proteomes" id="UP001239994">
    <property type="component" value="Unassembled WGS sequence"/>
</dbReference>
<keyword evidence="3 9" id="KW-0808">Transferase</keyword>
<dbReference type="SUPFAM" id="SSF53448">
    <property type="entry name" value="Nucleotide-diphospho-sugar transferases"/>
    <property type="match status" value="1"/>
</dbReference>
<keyword evidence="4" id="KW-0812">Transmembrane</keyword>
<keyword evidence="5 9" id="KW-0735">Signal-anchor</keyword>
<dbReference type="Pfam" id="PF05679">
    <property type="entry name" value="CHGN"/>
    <property type="match status" value="1"/>
</dbReference>